<dbReference type="EMBL" id="AJSR01000028">
    <property type="protein sequence ID" value="EKM33994.1"/>
    <property type="molecule type" value="Genomic_DNA"/>
</dbReference>
<comment type="caution">
    <text evidence="1">The sequence shown here is derived from an EMBL/GenBank/DDBJ whole genome shotgun (WGS) entry which is preliminary data.</text>
</comment>
<gene>
    <name evidence="1" type="ORF">VCHENC02_0618</name>
</gene>
<accession>A0A454D5Q4</accession>
<proteinExistence type="predicted"/>
<protein>
    <submittedName>
        <fullName evidence="1">Uncharacterized protein</fullName>
    </submittedName>
</protein>
<evidence type="ECO:0000313" key="2">
    <source>
        <dbReference type="Proteomes" id="UP000008367"/>
    </source>
</evidence>
<dbReference type="Proteomes" id="UP000008367">
    <property type="component" value="Unassembled WGS sequence"/>
</dbReference>
<name>A0A454D5Q4_VIBHA</name>
<feature type="non-terminal residue" evidence="1">
    <location>
        <position position="1"/>
    </location>
</feature>
<dbReference type="AlphaFoldDB" id="A0A454D5Q4"/>
<organism evidence="1 2">
    <name type="scientific">Vibrio harveyi</name>
    <name type="common">Beneckea harveyi</name>
    <dbReference type="NCBI Taxonomy" id="669"/>
    <lineage>
        <taxon>Bacteria</taxon>
        <taxon>Pseudomonadati</taxon>
        <taxon>Pseudomonadota</taxon>
        <taxon>Gammaproteobacteria</taxon>
        <taxon>Vibrionales</taxon>
        <taxon>Vibrionaceae</taxon>
        <taxon>Vibrio</taxon>
    </lineage>
</organism>
<reference evidence="1 2" key="1">
    <citation type="submission" date="2012-10" db="EMBL/GenBank/DDBJ databases">
        <title>Genome sequence of Vibrio Cholerae HENC-02.</title>
        <authorList>
            <person name="Eppinger M."/>
            <person name="Hasan N.A."/>
            <person name="Sengamalay N."/>
            <person name="Hine E."/>
            <person name="Su Q."/>
            <person name="Daugherty S.C."/>
            <person name="Young S."/>
            <person name="Sadzewicz L."/>
            <person name="Tallon L."/>
            <person name="Cebula T.A."/>
            <person name="Ravel J."/>
            <person name="Colwell R.R."/>
        </authorList>
    </citation>
    <scope>NUCLEOTIDE SEQUENCE [LARGE SCALE GENOMIC DNA]</scope>
    <source>
        <strain evidence="1 2">HENC-02</strain>
    </source>
</reference>
<evidence type="ECO:0000313" key="1">
    <source>
        <dbReference type="EMBL" id="EKM33994.1"/>
    </source>
</evidence>
<sequence length="75" mass="8237">PRILVGSQSYFSKDLQDNDVIIVIPVGDSLTFQLQSPPTNGKVAKASMGFSWSLNGPNDFSMVERISTTIEFTSR</sequence>